<evidence type="ECO:0000256" key="1">
    <source>
        <dbReference type="ARBA" id="ARBA00012528"/>
    </source>
</evidence>
<dbReference type="InterPro" id="IPR000160">
    <property type="entry name" value="GGDEF_dom"/>
</dbReference>
<dbReference type="GO" id="GO:0005886">
    <property type="term" value="C:plasma membrane"/>
    <property type="evidence" value="ECO:0007669"/>
    <property type="project" value="TreeGrafter"/>
</dbReference>
<dbReference type="FunFam" id="3.30.70.270:FF:000001">
    <property type="entry name" value="Diguanylate cyclase domain protein"/>
    <property type="match status" value="1"/>
</dbReference>
<feature type="region of interest" description="Disordered" evidence="4">
    <location>
        <begin position="31"/>
        <end position="59"/>
    </location>
</feature>
<evidence type="ECO:0000313" key="6">
    <source>
        <dbReference type="EMBL" id="RVT50201.1"/>
    </source>
</evidence>
<dbReference type="NCBIfam" id="TIGR00254">
    <property type="entry name" value="GGDEF"/>
    <property type="match status" value="1"/>
</dbReference>
<dbReference type="EMBL" id="SACT01000006">
    <property type="protein sequence ID" value="RVT50201.1"/>
    <property type="molecule type" value="Genomic_DNA"/>
</dbReference>
<dbReference type="Gene3D" id="3.30.70.270">
    <property type="match status" value="1"/>
</dbReference>
<evidence type="ECO:0000256" key="2">
    <source>
        <dbReference type="ARBA" id="ARBA00034247"/>
    </source>
</evidence>
<evidence type="ECO:0000259" key="5">
    <source>
        <dbReference type="PROSITE" id="PS50887"/>
    </source>
</evidence>
<evidence type="ECO:0000256" key="4">
    <source>
        <dbReference type="SAM" id="MobiDB-lite"/>
    </source>
</evidence>
<dbReference type="PANTHER" id="PTHR45138">
    <property type="entry name" value="REGULATORY COMPONENTS OF SENSORY TRANSDUCTION SYSTEM"/>
    <property type="match status" value="1"/>
</dbReference>
<reference evidence="6 7" key="1">
    <citation type="submission" date="2019-01" db="EMBL/GenBank/DDBJ databases">
        <authorList>
            <person name="Chen W.-M."/>
        </authorList>
    </citation>
    <scope>NUCLEOTIDE SEQUENCE [LARGE SCALE GENOMIC DNA]</scope>
    <source>
        <strain evidence="6 7">ICH-3</strain>
    </source>
</reference>
<organism evidence="6 7">
    <name type="scientific">Rubrivivax albus</name>
    <dbReference type="NCBI Taxonomy" id="2499835"/>
    <lineage>
        <taxon>Bacteria</taxon>
        <taxon>Pseudomonadati</taxon>
        <taxon>Pseudomonadota</taxon>
        <taxon>Betaproteobacteria</taxon>
        <taxon>Burkholderiales</taxon>
        <taxon>Sphaerotilaceae</taxon>
        <taxon>Rubrivivax</taxon>
    </lineage>
</organism>
<evidence type="ECO:0000313" key="7">
    <source>
        <dbReference type="Proteomes" id="UP000288178"/>
    </source>
</evidence>
<accession>A0A3S2WZW4</accession>
<dbReference type="Proteomes" id="UP000288178">
    <property type="component" value="Unassembled WGS sequence"/>
</dbReference>
<dbReference type="CDD" id="cd01949">
    <property type="entry name" value="GGDEF"/>
    <property type="match status" value="1"/>
</dbReference>
<dbReference type="GO" id="GO:0043709">
    <property type="term" value="P:cell adhesion involved in single-species biofilm formation"/>
    <property type="evidence" value="ECO:0007669"/>
    <property type="project" value="TreeGrafter"/>
</dbReference>
<comment type="catalytic activity">
    <reaction evidence="2">
        <text>2 GTP = 3',3'-c-di-GMP + 2 diphosphate</text>
        <dbReference type="Rhea" id="RHEA:24898"/>
        <dbReference type="ChEBI" id="CHEBI:33019"/>
        <dbReference type="ChEBI" id="CHEBI:37565"/>
        <dbReference type="ChEBI" id="CHEBI:58805"/>
        <dbReference type="EC" id="2.7.7.65"/>
    </reaction>
</comment>
<gene>
    <name evidence="6" type="ORF">ENE75_18005</name>
</gene>
<dbReference type="GO" id="GO:0052621">
    <property type="term" value="F:diguanylate cyclase activity"/>
    <property type="evidence" value="ECO:0007669"/>
    <property type="project" value="UniProtKB-EC"/>
</dbReference>
<dbReference type="InterPro" id="IPR043128">
    <property type="entry name" value="Rev_trsase/Diguanyl_cyclase"/>
</dbReference>
<keyword evidence="7" id="KW-1185">Reference proteome</keyword>
<dbReference type="InterPro" id="IPR050469">
    <property type="entry name" value="Diguanylate_Cyclase"/>
</dbReference>
<dbReference type="GO" id="GO:1902201">
    <property type="term" value="P:negative regulation of bacterial-type flagellum-dependent cell motility"/>
    <property type="evidence" value="ECO:0007669"/>
    <property type="project" value="TreeGrafter"/>
</dbReference>
<feature type="domain" description="GGDEF" evidence="5">
    <location>
        <begin position="299"/>
        <end position="431"/>
    </location>
</feature>
<dbReference type="AlphaFoldDB" id="A0A3S2WZW4"/>
<dbReference type="SUPFAM" id="SSF55073">
    <property type="entry name" value="Nucleotide cyclase"/>
    <property type="match status" value="1"/>
</dbReference>
<feature type="coiled-coil region" evidence="3">
    <location>
        <begin position="244"/>
        <end position="271"/>
    </location>
</feature>
<protein>
    <recommendedName>
        <fullName evidence="1">diguanylate cyclase</fullName>
        <ecNumber evidence="1">2.7.7.65</ecNumber>
    </recommendedName>
</protein>
<dbReference type="SMART" id="SM00267">
    <property type="entry name" value="GGDEF"/>
    <property type="match status" value="1"/>
</dbReference>
<proteinExistence type="predicted"/>
<comment type="caution">
    <text evidence="6">The sequence shown here is derived from an EMBL/GenBank/DDBJ whole genome shotgun (WGS) entry which is preliminary data.</text>
</comment>
<dbReference type="Pfam" id="PF00990">
    <property type="entry name" value="GGDEF"/>
    <property type="match status" value="1"/>
</dbReference>
<dbReference type="PANTHER" id="PTHR45138:SF9">
    <property type="entry name" value="DIGUANYLATE CYCLASE DGCM-RELATED"/>
    <property type="match status" value="1"/>
</dbReference>
<dbReference type="EC" id="2.7.7.65" evidence="1"/>
<sequence>MPSGEGVRARQWLMALSMSVMWMPAMGGQSIAASGRPSPARGRHGPMTASRGGDSQCTDPVRVTECQAVPEFTPHWLINGRRSPKMRGMSTPEVLARLSSRYADTPERAAEYLRLAVQGMNRQPARPDPVTYTVWYEHVSGRNPALSAELARRVAEGSIDDTATARLFHDHVLAREERAAREVSNGMQNLLDQVGGAVAATASRTQSFGAALGRWADAVDAGQAVDPSHRLAMQDDTRAMQAAIAALQVRLDEAGREADRLRAELAQVHDMAESDALTGLPNRRCFERRMAACLQDHAGAHCLLLTDIDHFKKVNDSYGHLFGDQVLRSVARGLQACLDETQLVARVGGEEFAIMVPAPLAQAAQLAERIRVTVAGSRIRRRDGGQVGQITVSLGVAARRPNEPAEAWIERADRALYAAKHAGRNRVQVAA</sequence>
<keyword evidence="3" id="KW-0175">Coiled coil</keyword>
<dbReference type="PROSITE" id="PS50887">
    <property type="entry name" value="GGDEF"/>
    <property type="match status" value="1"/>
</dbReference>
<name>A0A3S2WZW4_9BURK</name>
<evidence type="ECO:0000256" key="3">
    <source>
        <dbReference type="SAM" id="Coils"/>
    </source>
</evidence>
<dbReference type="InterPro" id="IPR029787">
    <property type="entry name" value="Nucleotide_cyclase"/>
</dbReference>